<dbReference type="EMBL" id="CP041636">
    <property type="protein sequence ID" value="QDO97678.1"/>
    <property type="molecule type" value="Genomic_DNA"/>
</dbReference>
<dbReference type="KEGG" id="fer:FNB15_10525"/>
<evidence type="ECO:0000313" key="4">
    <source>
        <dbReference type="EMBL" id="QDO97678.1"/>
    </source>
</evidence>
<dbReference type="Proteomes" id="UP000317496">
    <property type="component" value="Chromosome"/>
</dbReference>
<dbReference type="CDD" id="cd06343">
    <property type="entry name" value="PBP1_ABC_ligand_binding-like"/>
    <property type="match status" value="1"/>
</dbReference>
<dbReference type="PANTHER" id="PTHR47235:SF1">
    <property type="entry name" value="BLR6548 PROTEIN"/>
    <property type="match status" value="1"/>
</dbReference>
<keyword evidence="5" id="KW-1185">Reference proteome</keyword>
<dbReference type="InterPro" id="IPR028081">
    <property type="entry name" value="Leu-bd"/>
</dbReference>
<name>A0A516H1M2_9PROT</name>
<dbReference type="OrthoDB" id="9802022at2"/>
<evidence type="ECO:0000256" key="2">
    <source>
        <dbReference type="ARBA" id="ARBA00022729"/>
    </source>
</evidence>
<dbReference type="Gene3D" id="3.40.50.2300">
    <property type="match status" value="2"/>
</dbReference>
<protein>
    <submittedName>
        <fullName evidence="4">ABC transporter substrate-binding protein</fullName>
    </submittedName>
</protein>
<dbReference type="SUPFAM" id="SSF53822">
    <property type="entry name" value="Periplasmic binding protein-like I"/>
    <property type="match status" value="1"/>
</dbReference>
<evidence type="ECO:0000313" key="5">
    <source>
        <dbReference type="Proteomes" id="UP000317496"/>
    </source>
</evidence>
<organism evidence="4 5">
    <name type="scientific">Ferrovibrio terrae</name>
    <dbReference type="NCBI Taxonomy" id="2594003"/>
    <lineage>
        <taxon>Bacteria</taxon>
        <taxon>Pseudomonadati</taxon>
        <taxon>Pseudomonadota</taxon>
        <taxon>Alphaproteobacteria</taxon>
        <taxon>Rhodospirillales</taxon>
        <taxon>Rhodospirillaceae</taxon>
        <taxon>Ferrovibrio</taxon>
    </lineage>
</organism>
<dbReference type="PANTHER" id="PTHR47235">
    <property type="entry name" value="BLR6548 PROTEIN"/>
    <property type="match status" value="1"/>
</dbReference>
<comment type="similarity">
    <text evidence="1">Belongs to the leucine-binding protein family.</text>
</comment>
<accession>A0A516H1M2</accession>
<evidence type="ECO:0000256" key="1">
    <source>
        <dbReference type="ARBA" id="ARBA00010062"/>
    </source>
</evidence>
<dbReference type="InterPro" id="IPR028082">
    <property type="entry name" value="Peripla_BP_I"/>
</dbReference>
<keyword evidence="2" id="KW-0732">Signal</keyword>
<proteinExistence type="inferred from homology"/>
<dbReference type="AlphaFoldDB" id="A0A516H1M2"/>
<gene>
    <name evidence="4" type="ORF">FNB15_10525</name>
</gene>
<evidence type="ECO:0000259" key="3">
    <source>
        <dbReference type="Pfam" id="PF13458"/>
    </source>
</evidence>
<dbReference type="Pfam" id="PF13458">
    <property type="entry name" value="Peripla_BP_6"/>
    <property type="match status" value="1"/>
</dbReference>
<reference evidence="4 5" key="1">
    <citation type="submission" date="2019-07" db="EMBL/GenBank/DDBJ databases">
        <title>Genome sequencing for Ferrovibrio sp. K5.</title>
        <authorList>
            <person name="Park S.-J."/>
        </authorList>
    </citation>
    <scope>NUCLEOTIDE SEQUENCE [LARGE SCALE GENOMIC DNA]</scope>
    <source>
        <strain evidence="4 5">K5</strain>
    </source>
</reference>
<sequence length="436" mass="46637">MRQFPVDWCGLWACGDCNIRRKPLPCGCACIRAAVCAILSPPDWEKLMRHILLAAALIGLAAPVSSYAQDKSDIVVGTITDLSGPAAVYGHAVVNAMRLRFDAVNAAGGIRGRKLKLVVEDHQFQVPRAVQAASKLLKLDRAQVFVGSLGTSQVQAVLPHLRQAGVANLFPMAASRELVHAPDSISWISGSLYYDQIRAGVKWMVETKSKQAICVMAQSTDYGEEVQQAVKDQLAQHGQSIKAVVTHRPIDTDFSAPVQRLRNTGCDLVVLATLLRDTILPMAAARTSGWDVDFLGPSTTHDYLLASAPGGATQGLYSVSSVALPDRATAPAEVVAWMDAYKARFGAEPNAGAIYGATIADLAVLALDRAGGDTSMAKLTRGVASIRGWRDLFGGTLQAFGDGGRQGTRQAYVYQLRGARYEKLTSEAVGYQAGLR</sequence>
<feature type="domain" description="Leucine-binding protein" evidence="3">
    <location>
        <begin position="74"/>
        <end position="417"/>
    </location>
</feature>